<sequence length="210" mass="24013">MENIFLRYSEVVERSPMLLTHVCRLWRQVALSSGRLWRNIILSPPERAKHHMKLSQGCLLRVAWFKWTYKIKTPPDFSWIQPYSPRFEELLLVHQPDSIAAVLDSLGPLPQLLNLTIIAPEDNPFHHSLSISFSQAKLISVDMPSLQILVLTQDDPILPSLIITLHFVSLRRDTGRPLKHIKLDNCKYTEGDLAALQTVAYDALEVNCLG</sequence>
<evidence type="ECO:0000313" key="2">
    <source>
        <dbReference type="Proteomes" id="UP000186601"/>
    </source>
</evidence>
<dbReference type="EMBL" id="MLYV02000755">
    <property type="protein sequence ID" value="PSR78188.1"/>
    <property type="molecule type" value="Genomic_DNA"/>
</dbReference>
<comment type="caution">
    <text evidence="1">The sequence shown here is derived from an EMBL/GenBank/DDBJ whole genome shotgun (WGS) entry which is preliminary data.</text>
</comment>
<organism evidence="1 2">
    <name type="scientific">Hermanssonia centrifuga</name>
    <dbReference type="NCBI Taxonomy" id="98765"/>
    <lineage>
        <taxon>Eukaryota</taxon>
        <taxon>Fungi</taxon>
        <taxon>Dikarya</taxon>
        <taxon>Basidiomycota</taxon>
        <taxon>Agaricomycotina</taxon>
        <taxon>Agaricomycetes</taxon>
        <taxon>Polyporales</taxon>
        <taxon>Meruliaceae</taxon>
        <taxon>Hermanssonia</taxon>
    </lineage>
</organism>
<protein>
    <recommendedName>
        <fullName evidence="3">F-box domain-containing protein</fullName>
    </recommendedName>
</protein>
<dbReference type="OrthoDB" id="3209295at2759"/>
<evidence type="ECO:0008006" key="3">
    <source>
        <dbReference type="Google" id="ProtNLM"/>
    </source>
</evidence>
<evidence type="ECO:0000313" key="1">
    <source>
        <dbReference type="EMBL" id="PSR78188.1"/>
    </source>
</evidence>
<accession>A0A2R6NWB0</accession>
<proteinExistence type="predicted"/>
<name>A0A2R6NWB0_9APHY</name>
<gene>
    <name evidence="1" type="ORF">PHLCEN_2v7520</name>
</gene>
<dbReference type="AlphaFoldDB" id="A0A2R6NWB0"/>
<reference evidence="1 2" key="1">
    <citation type="submission" date="2018-02" db="EMBL/GenBank/DDBJ databases">
        <title>Genome sequence of the basidiomycete white-rot fungus Phlebia centrifuga.</title>
        <authorList>
            <person name="Granchi Z."/>
            <person name="Peng M."/>
            <person name="de Vries R.P."/>
            <person name="Hilden K."/>
            <person name="Makela M.R."/>
            <person name="Grigoriev I."/>
            <person name="Riley R."/>
        </authorList>
    </citation>
    <scope>NUCLEOTIDE SEQUENCE [LARGE SCALE GENOMIC DNA]</scope>
    <source>
        <strain evidence="1 2">FBCC195</strain>
    </source>
</reference>
<dbReference type="Proteomes" id="UP000186601">
    <property type="component" value="Unassembled WGS sequence"/>
</dbReference>
<keyword evidence="2" id="KW-1185">Reference proteome</keyword>